<dbReference type="RefSeq" id="WP_061835301.1">
    <property type="nucleotide sequence ID" value="NZ_LUKE01000002.1"/>
</dbReference>
<dbReference type="PANTHER" id="PTHR30329:SF21">
    <property type="entry name" value="LIPOPROTEIN YIAD-RELATED"/>
    <property type="match status" value="1"/>
</dbReference>
<dbReference type="EMBL" id="LUKE01000002">
    <property type="protein sequence ID" value="KYG64790.1"/>
    <property type="molecule type" value="Genomic_DNA"/>
</dbReference>
<dbReference type="InterPro" id="IPR050330">
    <property type="entry name" value="Bact_OuterMem_StrucFunc"/>
</dbReference>
<sequence>MNFKISARILPLCVFATLAACSSKPKMADIDPSSNPTTEITRLEAAIAEGHAKQLDVLASDDFEKAQKYLKEAQDDLASSQDQKEILGDVAQAQAYLDKATQTGEERRAKVSQIIEAREKSLAAGARNFPRTKEALKDIDDDLRSEAKKLDKLKVDEIAKFQRDYLNLELESVLETQLGDSRARIKAADDAKARKYSPSALKTAQVDMTTAENKIRANRNMPENFSADVAKSKESALMLTSVLAATKNGKVDEGTATRLVEQEQKISSLNKNLESSEATSQALEGQVLQQSQNMAAQNARLQKANSAIALQNSIAQAQKSFSKDEAEVFQQGNNLVIRLKKMEFPSGTANLPESSMDLLAKVRDIAVDLKASQVVVEGHTDSTGTKAANMKLSQIRADSVAKYLENNGLEEAKVSAVGVGFDKPLTSNKTKEGRAQNRRVDVIVTPTTL</sequence>
<feature type="coiled-coil region" evidence="5">
    <location>
        <begin position="259"/>
        <end position="286"/>
    </location>
</feature>
<keyword evidence="9" id="KW-1185">Reference proteome</keyword>
<dbReference type="PANTHER" id="PTHR30329">
    <property type="entry name" value="STATOR ELEMENT OF FLAGELLAR MOTOR COMPLEX"/>
    <property type="match status" value="1"/>
</dbReference>
<evidence type="ECO:0000256" key="1">
    <source>
        <dbReference type="ARBA" id="ARBA00004442"/>
    </source>
</evidence>
<dbReference type="InterPro" id="IPR036737">
    <property type="entry name" value="OmpA-like_sf"/>
</dbReference>
<accession>A0A150WLD3</accession>
<dbReference type="SUPFAM" id="SSF103088">
    <property type="entry name" value="OmpA-like"/>
    <property type="match status" value="1"/>
</dbReference>
<gene>
    <name evidence="8" type="ORF">AZI86_11335</name>
</gene>
<dbReference type="PROSITE" id="PS51257">
    <property type="entry name" value="PROKAR_LIPOPROTEIN"/>
    <property type="match status" value="1"/>
</dbReference>
<evidence type="ECO:0000313" key="9">
    <source>
        <dbReference type="Proteomes" id="UP000075320"/>
    </source>
</evidence>
<organism evidence="8 9">
    <name type="scientific">Bdellovibrio bacteriovorus</name>
    <dbReference type="NCBI Taxonomy" id="959"/>
    <lineage>
        <taxon>Bacteria</taxon>
        <taxon>Pseudomonadati</taxon>
        <taxon>Bdellovibrionota</taxon>
        <taxon>Bdellovibrionia</taxon>
        <taxon>Bdellovibrionales</taxon>
        <taxon>Pseudobdellovibrionaceae</taxon>
        <taxon>Bdellovibrio</taxon>
    </lineage>
</organism>
<evidence type="ECO:0000256" key="3">
    <source>
        <dbReference type="ARBA" id="ARBA00023237"/>
    </source>
</evidence>
<feature type="domain" description="OmpA-like" evidence="7">
    <location>
        <begin position="331"/>
        <end position="448"/>
    </location>
</feature>
<evidence type="ECO:0000256" key="5">
    <source>
        <dbReference type="SAM" id="Coils"/>
    </source>
</evidence>
<dbReference type="OrthoDB" id="5291234at2"/>
<dbReference type="InterPro" id="IPR006665">
    <property type="entry name" value="OmpA-like"/>
</dbReference>
<reference evidence="8 9" key="1">
    <citation type="submission" date="2016-03" db="EMBL/GenBank/DDBJ databases">
        <authorList>
            <person name="Ploux O."/>
        </authorList>
    </citation>
    <scope>NUCLEOTIDE SEQUENCE [LARGE SCALE GENOMIC DNA]</scope>
    <source>
        <strain evidence="8 9">R0</strain>
    </source>
</reference>
<name>A0A150WLD3_BDEBC</name>
<evidence type="ECO:0000256" key="4">
    <source>
        <dbReference type="PROSITE-ProRule" id="PRU00473"/>
    </source>
</evidence>
<dbReference type="PRINTS" id="PR01021">
    <property type="entry name" value="OMPADOMAIN"/>
</dbReference>
<keyword evidence="5" id="KW-0175">Coiled coil</keyword>
<feature type="chain" id="PRO_5007572846" description="OmpA-like domain-containing protein" evidence="6">
    <location>
        <begin position="29"/>
        <end position="449"/>
    </location>
</feature>
<dbReference type="PROSITE" id="PS51123">
    <property type="entry name" value="OMPA_2"/>
    <property type="match status" value="1"/>
</dbReference>
<dbReference type="Gene3D" id="3.30.1330.60">
    <property type="entry name" value="OmpA-like domain"/>
    <property type="match status" value="1"/>
</dbReference>
<dbReference type="InterPro" id="IPR006664">
    <property type="entry name" value="OMP_bac"/>
</dbReference>
<dbReference type="Pfam" id="PF00691">
    <property type="entry name" value="OmpA"/>
    <property type="match status" value="1"/>
</dbReference>
<evidence type="ECO:0000256" key="2">
    <source>
        <dbReference type="ARBA" id="ARBA00023136"/>
    </source>
</evidence>
<dbReference type="CDD" id="cd07185">
    <property type="entry name" value="OmpA_C-like"/>
    <property type="match status" value="1"/>
</dbReference>
<evidence type="ECO:0000313" key="8">
    <source>
        <dbReference type="EMBL" id="KYG64790.1"/>
    </source>
</evidence>
<comment type="caution">
    <text evidence="8">The sequence shown here is derived from an EMBL/GenBank/DDBJ whole genome shotgun (WGS) entry which is preliminary data.</text>
</comment>
<dbReference type="AlphaFoldDB" id="A0A150WLD3"/>
<evidence type="ECO:0000256" key="6">
    <source>
        <dbReference type="SAM" id="SignalP"/>
    </source>
</evidence>
<comment type="subcellular location">
    <subcellularLocation>
        <location evidence="1">Cell outer membrane</location>
    </subcellularLocation>
</comment>
<feature type="signal peptide" evidence="6">
    <location>
        <begin position="1"/>
        <end position="28"/>
    </location>
</feature>
<dbReference type="GO" id="GO:0009279">
    <property type="term" value="C:cell outer membrane"/>
    <property type="evidence" value="ECO:0007669"/>
    <property type="project" value="UniProtKB-SubCell"/>
</dbReference>
<keyword evidence="6" id="KW-0732">Signal</keyword>
<protein>
    <recommendedName>
        <fullName evidence="7">OmpA-like domain-containing protein</fullName>
    </recommendedName>
</protein>
<proteinExistence type="predicted"/>
<dbReference type="Proteomes" id="UP000075320">
    <property type="component" value="Unassembled WGS sequence"/>
</dbReference>
<keyword evidence="2 4" id="KW-0472">Membrane</keyword>
<keyword evidence="3" id="KW-0998">Cell outer membrane</keyword>
<evidence type="ECO:0000259" key="7">
    <source>
        <dbReference type="PROSITE" id="PS51123"/>
    </source>
</evidence>